<proteinExistence type="inferred from homology"/>
<accession>A0ABZ0X5R8</accession>
<dbReference type="PANTHER" id="PTHR21600:SF87">
    <property type="entry name" value="RNA PSEUDOURIDYLATE SYNTHASE DOMAIN-CONTAINING PROTEIN 1"/>
    <property type="match status" value="1"/>
</dbReference>
<evidence type="ECO:0000256" key="1">
    <source>
        <dbReference type="ARBA" id="ARBA00010876"/>
    </source>
</evidence>
<dbReference type="SUPFAM" id="SSF55120">
    <property type="entry name" value="Pseudouridine synthase"/>
    <property type="match status" value="1"/>
</dbReference>
<sequence>MNYSQMMTEPAQNTIIEQHINLEDVADLNDTNPLELLAQASGLSKQKVKEAMKKGAVWLSRGKQARPLRRKNARLTLGDQLHLYYNEQVLGEKVAEPELIADEGDYSVWNKPYGVWSQGSKWGDHCSIGRLVEEHFDYNRQTYVVHRLDRAARGLIIVAHNKEAAAALSAMFAKRAAEKHYLAWVKGKFSHQSITVEKPIDKKPAKSIVTLKKYDAESERSLLSVQILTGRKHQIRIHLASLGFSIIGDRLYGAADDNSPDLQLQAYQLIFTCPLTGDLKQYQLE</sequence>
<dbReference type="GO" id="GO:0016853">
    <property type="term" value="F:isomerase activity"/>
    <property type="evidence" value="ECO:0007669"/>
    <property type="project" value="UniProtKB-KW"/>
</dbReference>
<dbReference type="Pfam" id="PF00849">
    <property type="entry name" value="PseudoU_synth_2"/>
    <property type="match status" value="1"/>
</dbReference>
<gene>
    <name evidence="3" type="ORF">SR900_02205</name>
</gene>
<evidence type="ECO:0000313" key="4">
    <source>
        <dbReference type="Proteomes" id="UP001324185"/>
    </source>
</evidence>
<dbReference type="Gene3D" id="3.30.2350.10">
    <property type="entry name" value="Pseudouridine synthase"/>
    <property type="match status" value="1"/>
</dbReference>
<organism evidence="3 4">
    <name type="scientific">Kangiella aquimarina</name>
    <dbReference type="NCBI Taxonomy" id="261965"/>
    <lineage>
        <taxon>Bacteria</taxon>
        <taxon>Pseudomonadati</taxon>
        <taxon>Pseudomonadota</taxon>
        <taxon>Gammaproteobacteria</taxon>
        <taxon>Kangiellales</taxon>
        <taxon>Kangiellaceae</taxon>
        <taxon>Kangiella</taxon>
    </lineage>
</organism>
<evidence type="ECO:0000259" key="2">
    <source>
        <dbReference type="Pfam" id="PF00849"/>
    </source>
</evidence>
<keyword evidence="4" id="KW-1185">Reference proteome</keyword>
<dbReference type="InterPro" id="IPR050188">
    <property type="entry name" value="RluA_PseudoU_synthase"/>
</dbReference>
<dbReference type="InterPro" id="IPR020103">
    <property type="entry name" value="PsdUridine_synth_cat_dom_sf"/>
</dbReference>
<dbReference type="EMBL" id="CP140158">
    <property type="protein sequence ID" value="WQG85709.1"/>
    <property type="molecule type" value="Genomic_DNA"/>
</dbReference>
<evidence type="ECO:0000313" key="3">
    <source>
        <dbReference type="EMBL" id="WQG85709.1"/>
    </source>
</evidence>
<dbReference type="RefSeq" id="WP_018623703.1">
    <property type="nucleotide sequence ID" value="NZ_CP140158.1"/>
</dbReference>
<dbReference type="Proteomes" id="UP001324185">
    <property type="component" value="Chromosome"/>
</dbReference>
<comment type="similarity">
    <text evidence="1">Belongs to the pseudouridine synthase RluA family.</text>
</comment>
<feature type="domain" description="Pseudouridine synthase RsuA/RluA-like" evidence="2">
    <location>
        <begin position="105"/>
        <end position="241"/>
    </location>
</feature>
<protein>
    <submittedName>
        <fullName evidence="3">RluA family pseudouridine synthase</fullName>
        <ecNumber evidence="3">5.4.99.-</ecNumber>
    </submittedName>
</protein>
<reference evidence="3 4" key="1">
    <citation type="submission" date="2023-11" db="EMBL/GenBank/DDBJ databases">
        <title>MicrobeMod: A computational toolkit for identifying prokaryotic methylation and restriction-modification with nanopore sequencing.</title>
        <authorList>
            <person name="Crits-Christoph A."/>
            <person name="Kang S.C."/>
            <person name="Lee H."/>
            <person name="Ostrov N."/>
        </authorList>
    </citation>
    <scope>NUCLEOTIDE SEQUENCE [LARGE SCALE GENOMIC DNA]</scope>
    <source>
        <strain evidence="3 4">DSMZ 16071</strain>
    </source>
</reference>
<dbReference type="EC" id="5.4.99.-" evidence="3"/>
<keyword evidence="3" id="KW-0413">Isomerase</keyword>
<dbReference type="PANTHER" id="PTHR21600">
    <property type="entry name" value="MITOCHONDRIAL RNA PSEUDOURIDINE SYNTHASE"/>
    <property type="match status" value="1"/>
</dbReference>
<dbReference type="InterPro" id="IPR006145">
    <property type="entry name" value="PsdUridine_synth_RsuA/RluA"/>
</dbReference>
<dbReference type="CDD" id="cd02869">
    <property type="entry name" value="PseudoU_synth_RluA_like"/>
    <property type="match status" value="1"/>
</dbReference>
<name>A0ABZ0X5R8_9GAMM</name>